<evidence type="ECO:0000256" key="4">
    <source>
        <dbReference type="SAM" id="SignalP"/>
    </source>
</evidence>
<evidence type="ECO:0000256" key="3">
    <source>
        <dbReference type="SAM" id="MobiDB-lite"/>
    </source>
</evidence>
<feature type="region of interest" description="Disordered" evidence="3">
    <location>
        <begin position="25"/>
        <end position="52"/>
    </location>
</feature>
<protein>
    <submittedName>
        <fullName evidence="6">Phosphate/phosphite/phosphonate ABC transporter substrate-binding protein</fullName>
    </submittedName>
</protein>
<evidence type="ECO:0000256" key="1">
    <source>
        <dbReference type="ARBA" id="ARBA00007162"/>
    </source>
</evidence>
<keyword evidence="2 4" id="KW-0732">Signal</keyword>
<dbReference type="SUPFAM" id="SSF53850">
    <property type="entry name" value="Periplasmic binding protein-like II"/>
    <property type="match status" value="1"/>
</dbReference>
<dbReference type="SMART" id="SM00062">
    <property type="entry name" value="PBPb"/>
    <property type="match status" value="1"/>
</dbReference>
<name>A0ABD8AVI7_PAEAM</name>
<feature type="signal peptide" evidence="4">
    <location>
        <begin position="1"/>
        <end position="27"/>
    </location>
</feature>
<reference evidence="6 7" key="1">
    <citation type="submission" date="2024-02" db="EMBL/GenBank/DDBJ databases">
        <title>Complete sequences of two Paenibacillus sp. strains and one Lysinibacillus strain isolated from the environment on STAA medium highlight biotechnological potential.</title>
        <authorList>
            <person name="Attere S.A."/>
            <person name="Piche L.C."/>
            <person name="Intertaglia L."/>
            <person name="Lami R."/>
            <person name="Charette S.J."/>
            <person name="Vincent A.T."/>
        </authorList>
    </citation>
    <scope>NUCLEOTIDE SEQUENCE [LARGE SCALE GENOMIC DNA]</scope>
    <source>
        <strain evidence="6 7">Y5S-7</strain>
    </source>
</reference>
<dbReference type="InterPro" id="IPR001638">
    <property type="entry name" value="Solute-binding_3/MltF_N"/>
</dbReference>
<dbReference type="CDD" id="cd01071">
    <property type="entry name" value="PBP2_PhnD_like"/>
    <property type="match status" value="1"/>
</dbReference>
<dbReference type="PANTHER" id="PTHR35841">
    <property type="entry name" value="PHOSPHONATES-BINDING PERIPLASMIC PROTEIN"/>
    <property type="match status" value="1"/>
</dbReference>
<dbReference type="EMBL" id="CP145892">
    <property type="protein sequence ID" value="WWP21612.1"/>
    <property type="molecule type" value="Genomic_DNA"/>
</dbReference>
<dbReference type="Proteomes" id="UP001364764">
    <property type="component" value="Chromosome"/>
</dbReference>
<feature type="domain" description="Solute-binding protein family 3/N-terminal" evidence="5">
    <location>
        <begin position="60"/>
        <end position="306"/>
    </location>
</feature>
<dbReference type="InterPro" id="IPR005770">
    <property type="entry name" value="PhnD"/>
</dbReference>
<dbReference type="Gene3D" id="3.40.190.10">
    <property type="entry name" value="Periplasmic binding protein-like II"/>
    <property type="match status" value="2"/>
</dbReference>
<evidence type="ECO:0000313" key="6">
    <source>
        <dbReference type="EMBL" id="WWP21612.1"/>
    </source>
</evidence>
<feature type="compositionally biased region" description="Low complexity" evidence="3">
    <location>
        <begin position="25"/>
        <end position="45"/>
    </location>
</feature>
<organism evidence="6 7">
    <name type="scientific">Paenibacillus amylolyticus</name>
    <dbReference type="NCBI Taxonomy" id="1451"/>
    <lineage>
        <taxon>Bacteria</taxon>
        <taxon>Bacillati</taxon>
        <taxon>Bacillota</taxon>
        <taxon>Bacilli</taxon>
        <taxon>Bacillales</taxon>
        <taxon>Paenibacillaceae</taxon>
        <taxon>Paenibacillus</taxon>
    </lineage>
</organism>
<dbReference type="PANTHER" id="PTHR35841:SF1">
    <property type="entry name" value="PHOSPHONATES-BINDING PERIPLASMIC PROTEIN"/>
    <property type="match status" value="1"/>
</dbReference>
<evidence type="ECO:0000256" key="2">
    <source>
        <dbReference type="ARBA" id="ARBA00022729"/>
    </source>
</evidence>
<accession>A0ABD8AVI7</accession>
<dbReference type="Pfam" id="PF12974">
    <property type="entry name" value="Phosphonate-bd"/>
    <property type="match status" value="1"/>
</dbReference>
<gene>
    <name evidence="6" type="ORF">V6668_05320</name>
</gene>
<evidence type="ECO:0000259" key="5">
    <source>
        <dbReference type="SMART" id="SM00062"/>
    </source>
</evidence>
<dbReference type="NCBIfam" id="TIGR01098">
    <property type="entry name" value="3A0109s03R"/>
    <property type="match status" value="1"/>
</dbReference>
<dbReference type="AlphaFoldDB" id="A0ABD8AVI7"/>
<dbReference type="PROSITE" id="PS51257">
    <property type="entry name" value="PROKAR_LIPOPROTEIN"/>
    <property type="match status" value="1"/>
</dbReference>
<feature type="chain" id="PRO_5044872314" evidence="4">
    <location>
        <begin position="28"/>
        <end position="329"/>
    </location>
</feature>
<comment type="similarity">
    <text evidence="1">Belongs to the phosphate/phosphite/phosphonate binding protein family.</text>
</comment>
<evidence type="ECO:0000313" key="7">
    <source>
        <dbReference type="Proteomes" id="UP001364764"/>
    </source>
</evidence>
<sequence>MKKSALFLPLLILVLFLSACGSSSSTAGSANGDNSSSNASGTSTAETEKEKAVEGYVPTELTVQFVPSQNADTLEAKAKPLEKLLGDKLGIPVKVSVSTDYNTIIEAMASNKVDVGFLPPTAYVLAKEKGAAQVILQAQRFGVNDETGAPTEELADSYKSMFIVKKDSPIQSIEDLKGKKVAYQNVTSSAGYVWPAGLLLDRGIDPLKDVTPVTLKGHDQGVIAVLNGDVDAAAIFQDARNTVAKDYPTVFEDTRVLAFTEPIPNDTIAVRTDMNADWTAKIKQAFIDIGKDTEGHQIIKEIYTHEGYVESDDSKFEIVRQYGEKVKGE</sequence>
<proteinExistence type="inferred from homology"/>